<dbReference type="AlphaFoldDB" id="A0A1M2V3R8"/>
<evidence type="ECO:0000313" key="2">
    <source>
        <dbReference type="Proteomes" id="UP000184267"/>
    </source>
</evidence>
<gene>
    <name evidence="1" type="ORF">TRAPUB_7269</name>
</gene>
<protein>
    <submittedName>
        <fullName evidence="1">Uncharacterized protein</fullName>
    </submittedName>
</protein>
<dbReference type="EMBL" id="MNAD01001692">
    <property type="protein sequence ID" value="OJT02242.1"/>
    <property type="molecule type" value="Genomic_DNA"/>
</dbReference>
<comment type="caution">
    <text evidence="1">The sequence shown here is derived from an EMBL/GenBank/DDBJ whole genome shotgun (WGS) entry which is preliminary data.</text>
</comment>
<organism evidence="1 2">
    <name type="scientific">Trametes pubescens</name>
    <name type="common">White-rot fungus</name>
    <dbReference type="NCBI Taxonomy" id="154538"/>
    <lineage>
        <taxon>Eukaryota</taxon>
        <taxon>Fungi</taxon>
        <taxon>Dikarya</taxon>
        <taxon>Basidiomycota</taxon>
        <taxon>Agaricomycotina</taxon>
        <taxon>Agaricomycetes</taxon>
        <taxon>Polyporales</taxon>
        <taxon>Polyporaceae</taxon>
        <taxon>Trametes</taxon>
    </lineage>
</organism>
<name>A0A1M2V3R8_TRAPU</name>
<reference evidence="1 2" key="1">
    <citation type="submission" date="2016-10" db="EMBL/GenBank/DDBJ databases">
        <title>Genome sequence of the basidiomycete white-rot fungus Trametes pubescens.</title>
        <authorList>
            <person name="Makela M.R."/>
            <person name="Granchi Z."/>
            <person name="Peng M."/>
            <person name="De Vries R.P."/>
            <person name="Grigoriev I."/>
            <person name="Riley R."/>
            <person name="Hilden K."/>
        </authorList>
    </citation>
    <scope>NUCLEOTIDE SEQUENCE [LARGE SCALE GENOMIC DNA]</scope>
    <source>
        <strain evidence="1 2">FBCC735</strain>
    </source>
</reference>
<evidence type="ECO:0000313" key="1">
    <source>
        <dbReference type="EMBL" id="OJT02242.1"/>
    </source>
</evidence>
<dbReference type="Proteomes" id="UP000184267">
    <property type="component" value="Unassembled WGS sequence"/>
</dbReference>
<proteinExistence type="predicted"/>
<keyword evidence="2" id="KW-1185">Reference proteome</keyword>
<sequence>MEGDIANALETSRSAYEAGQPTSKRAKLCTRRMITFQYVVISDGEVCRAKLYCEPQPLQPGFLILGGLAELPAMIQEGI</sequence>
<accession>A0A1M2V3R8</accession>